<evidence type="ECO:0000256" key="2">
    <source>
        <dbReference type="ARBA" id="ARBA00023125"/>
    </source>
</evidence>
<accession>A0A1G7IHI4</accession>
<dbReference type="OrthoDB" id="5295174at2"/>
<dbReference type="STRING" id="454006.SAMN05421825_1085"/>
<dbReference type="InterPro" id="IPR009057">
    <property type="entry name" value="Homeodomain-like_sf"/>
</dbReference>
<dbReference type="InterPro" id="IPR018060">
    <property type="entry name" value="HTH_AraC"/>
</dbReference>
<keyword evidence="4" id="KW-0812">Transmembrane</keyword>
<dbReference type="InterPro" id="IPR011990">
    <property type="entry name" value="TPR-like_helical_dom_sf"/>
</dbReference>
<dbReference type="Gene3D" id="1.10.10.60">
    <property type="entry name" value="Homeodomain-like"/>
    <property type="match status" value="2"/>
</dbReference>
<evidence type="ECO:0000256" key="3">
    <source>
        <dbReference type="ARBA" id="ARBA00023163"/>
    </source>
</evidence>
<keyword evidence="1" id="KW-0805">Transcription regulation</keyword>
<dbReference type="SMART" id="SM00342">
    <property type="entry name" value="HTH_ARAC"/>
    <property type="match status" value="1"/>
</dbReference>
<feature type="transmembrane region" description="Helical" evidence="4">
    <location>
        <begin position="377"/>
        <end position="398"/>
    </location>
</feature>
<dbReference type="Gene3D" id="1.25.40.10">
    <property type="entry name" value="Tetratricopeptide repeat domain"/>
    <property type="match status" value="2"/>
</dbReference>
<dbReference type="GO" id="GO:0043565">
    <property type="term" value="F:sequence-specific DNA binding"/>
    <property type="evidence" value="ECO:0007669"/>
    <property type="project" value="InterPro"/>
</dbReference>
<organism evidence="6 7">
    <name type="scientific">Epilithonimonas hungarica</name>
    <dbReference type="NCBI Taxonomy" id="454006"/>
    <lineage>
        <taxon>Bacteria</taxon>
        <taxon>Pseudomonadati</taxon>
        <taxon>Bacteroidota</taxon>
        <taxon>Flavobacteriia</taxon>
        <taxon>Flavobacteriales</taxon>
        <taxon>Weeksellaceae</taxon>
        <taxon>Chryseobacterium group</taxon>
        <taxon>Epilithonimonas</taxon>
    </lineage>
</organism>
<evidence type="ECO:0000256" key="4">
    <source>
        <dbReference type="SAM" id="Phobius"/>
    </source>
</evidence>
<evidence type="ECO:0000313" key="6">
    <source>
        <dbReference type="EMBL" id="SDF11984.1"/>
    </source>
</evidence>
<dbReference type="PANTHER" id="PTHR43280:SF2">
    <property type="entry name" value="HTH-TYPE TRANSCRIPTIONAL REGULATOR EXSA"/>
    <property type="match status" value="1"/>
</dbReference>
<evidence type="ECO:0000256" key="1">
    <source>
        <dbReference type="ARBA" id="ARBA00023015"/>
    </source>
</evidence>
<protein>
    <submittedName>
        <fullName evidence="6">Helix-turn-helix domain-containing protein</fullName>
    </submittedName>
</protein>
<keyword evidence="7" id="KW-1185">Reference proteome</keyword>
<dbReference type="AlphaFoldDB" id="A0A1G7IHI4"/>
<dbReference type="SUPFAM" id="SSF46689">
    <property type="entry name" value="Homeodomain-like"/>
    <property type="match status" value="1"/>
</dbReference>
<feature type="domain" description="HTH araC/xylS-type" evidence="5">
    <location>
        <begin position="442"/>
        <end position="550"/>
    </location>
</feature>
<keyword evidence="4" id="KW-0472">Membrane</keyword>
<dbReference type="EMBL" id="FNBH01000001">
    <property type="protein sequence ID" value="SDF11984.1"/>
    <property type="molecule type" value="Genomic_DNA"/>
</dbReference>
<proteinExistence type="predicted"/>
<dbReference type="Pfam" id="PF12833">
    <property type="entry name" value="HTH_18"/>
    <property type="match status" value="1"/>
</dbReference>
<feature type="transmembrane region" description="Helical" evidence="4">
    <location>
        <begin position="21"/>
        <end position="41"/>
    </location>
</feature>
<evidence type="ECO:0000313" key="7">
    <source>
        <dbReference type="Proteomes" id="UP000199203"/>
    </source>
</evidence>
<dbReference type="PANTHER" id="PTHR43280">
    <property type="entry name" value="ARAC-FAMILY TRANSCRIPTIONAL REGULATOR"/>
    <property type="match status" value="1"/>
</dbReference>
<name>A0A1G7IHI4_9FLAO</name>
<keyword evidence="3" id="KW-0804">Transcription</keyword>
<dbReference type="Proteomes" id="UP000199203">
    <property type="component" value="Unassembled WGS sequence"/>
</dbReference>
<keyword evidence="2" id="KW-0238">DNA-binding</keyword>
<reference evidence="7" key="1">
    <citation type="submission" date="2016-10" db="EMBL/GenBank/DDBJ databases">
        <authorList>
            <person name="Varghese N."/>
            <person name="Submissions S."/>
        </authorList>
    </citation>
    <scope>NUCLEOTIDE SEQUENCE [LARGE SCALE GENOMIC DNA]</scope>
    <source>
        <strain evidence="7">DSM 19684</strain>
    </source>
</reference>
<dbReference type="SUPFAM" id="SSF48452">
    <property type="entry name" value="TPR-like"/>
    <property type="match status" value="1"/>
</dbReference>
<sequence length="556" mass="64711">MILKLSFPKFHSKMGKISSTGFQRLSYICIFLLFFFLSIMINANTILCPGNEKVTKMMDKAISLNSDGKSKEAIDVLQKIVNFSRSIGCEKGELVATKNMMLVFSQTYDYKKALEISDRVRDLALNQKNYKILSTLYGTRATLYENLGLNEESLKEYKKALKYAMLIPNADTRYYEVSLIYYNLTPFYQGRDNGKVLYYLEKSKEEVQKVSDNNEEVSLNKKIDMLISVNMNLGIYYRDQKNKNKDIKLSEFYFMEALRQLDNSKGEINPDTKIDLYQALQEFYQEKKDYKKAIGYGEDMLVMERSNSMPYNRRVAYMVLAKSYLGIGDSRTSKKYLDLFTKLNDSILTIEKEAVEAPVKKIISENKTDGEKRIKNIISISSGILMFFIVIIIGMLFYRKRSNMIVHKKYEQIIEQLKKGTIQNIRQVPSSVQNNISSDTERKILSKLEEFEASGKFLEKDVTLGFLANQFGTNTKYLSEVINKNRSQKFSNYINSLRIDYIVHKLYNEPKYREYKISYLAEESGFASPQVFIMAFKKVYDVTPFYFIQNLKKDQI</sequence>
<dbReference type="GO" id="GO:0003700">
    <property type="term" value="F:DNA-binding transcription factor activity"/>
    <property type="evidence" value="ECO:0007669"/>
    <property type="project" value="InterPro"/>
</dbReference>
<keyword evidence="4" id="KW-1133">Transmembrane helix</keyword>
<dbReference type="PROSITE" id="PS01124">
    <property type="entry name" value="HTH_ARAC_FAMILY_2"/>
    <property type="match status" value="1"/>
</dbReference>
<gene>
    <name evidence="6" type="ORF">SAMN05421825_1085</name>
</gene>
<evidence type="ECO:0000259" key="5">
    <source>
        <dbReference type="PROSITE" id="PS01124"/>
    </source>
</evidence>